<sequence>MDINIDTEHLREAARQHGAAAEQLSAVPQSHDAIQQSLDSLGPIFAELREAGRTLLDQRRASYEQQASDHADMARHLEHAAVTWEADEDERARRIQAVHDDPA</sequence>
<name>A0A7I7Y6V6_9MYCO</name>
<dbReference type="AlphaFoldDB" id="A0A7I7Y6V6"/>
<organism evidence="1 2">
    <name type="scientific">Mycolicibacterium confluentis</name>
    <dbReference type="NCBI Taxonomy" id="28047"/>
    <lineage>
        <taxon>Bacteria</taxon>
        <taxon>Bacillati</taxon>
        <taxon>Actinomycetota</taxon>
        <taxon>Actinomycetes</taxon>
        <taxon>Mycobacteriales</taxon>
        <taxon>Mycobacteriaceae</taxon>
        <taxon>Mycolicibacterium</taxon>
    </lineage>
</organism>
<keyword evidence="2" id="KW-1185">Reference proteome</keyword>
<dbReference type="Proteomes" id="UP000466931">
    <property type="component" value="Chromosome"/>
</dbReference>
<dbReference type="InterPro" id="IPR022536">
    <property type="entry name" value="EspC"/>
</dbReference>
<reference evidence="1" key="1">
    <citation type="journal article" date="2019" name="Emerg. Microbes Infect.">
        <title>Comprehensive subspecies identification of 175 nontuberculous mycobacteria species based on 7547 genomic profiles.</title>
        <authorList>
            <person name="Matsumoto Y."/>
            <person name="Kinjo T."/>
            <person name="Motooka D."/>
            <person name="Nabeya D."/>
            <person name="Jung N."/>
            <person name="Uechi K."/>
            <person name="Horii T."/>
            <person name="Iida T."/>
            <person name="Fujita J."/>
            <person name="Nakamura S."/>
        </authorList>
    </citation>
    <scope>NUCLEOTIDE SEQUENCE [LARGE SCALE GENOMIC DNA]</scope>
    <source>
        <strain evidence="1">JCM 13671</strain>
    </source>
</reference>
<proteinExistence type="predicted"/>
<protein>
    <submittedName>
        <fullName evidence="1">Uncharacterized protein</fullName>
    </submittedName>
</protein>
<evidence type="ECO:0000313" key="2">
    <source>
        <dbReference type="Proteomes" id="UP000466931"/>
    </source>
</evidence>
<gene>
    <name evidence="1" type="ORF">MCNF_52160</name>
</gene>
<dbReference type="RefSeq" id="WP_085152318.1">
    <property type="nucleotide sequence ID" value="NZ_AP022612.1"/>
</dbReference>
<dbReference type="Pfam" id="PF10824">
    <property type="entry name" value="T7SS_ESX_EspC"/>
    <property type="match status" value="1"/>
</dbReference>
<accession>A0A7I7Y6V6</accession>
<evidence type="ECO:0000313" key="1">
    <source>
        <dbReference type="EMBL" id="BBZ36611.1"/>
    </source>
</evidence>
<dbReference type="GO" id="GO:0009306">
    <property type="term" value="P:protein secretion"/>
    <property type="evidence" value="ECO:0007669"/>
    <property type="project" value="InterPro"/>
</dbReference>
<reference evidence="1" key="2">
    <citation type="submission" date="2020-02" db="EMBL/GenBank/DDBJ databases">
        <authorList>
            <person name="Matsumoto Y."/>
            <person name="Motooka D."/>
            <person name="Nakamura S."/>
        </authorList>
    </citation>
    <scope>NUCLEOTIDE SEQUENCE</scope>
    <source>
        <strain evidence="1">JCM 13671</strain>
    </source>
</reference>
<dbReference type="OrthoDB" id="4625564at2"/>
<dbReference type="EMBL" id="AP022612">
    <property type="protein sequence ID" value="BBZ36611.1"/>
    <property type="molecule type" value="Genomic_DNA"/>
</dbReference>